<feature type="transmembrane region" description="Helical" evidence="4">
    <location>
        <begin position="96"/>
        <end position="117"/>
    </location>
</feature>
<dbReference type="SUPFAM" id="SSF46689">
    <property type="entry name" value="Homeodomain-like"/>
    <property type="match status" value="1"/>
</dbReference>
<evidence type="ECO:0000313" key="7">
    <source>
        <dbReference type="Proteomes" id="UP001209229"/>
    </source>
</evidence>
<feature type="transmembrane region" description="Helical" evidence="4">
    <location>
        <begin position="140"/>
        <end position="164"/>
    </location>
</feature>
<dbReference type="Gene3D" id="1.10.10.60">
    <property type="entry name" value="Homeodomain-like"/>
    <property type="match status" value="2"/>
</dbReference>
<dbReference type="RefSeq" id="WP_301190660.1">
    <property type="nucleotide sequence ID" value="NZ_JAPDPJ010000024.1"/>
</dbReference>
<evidence type="ECO:0000256" key="3">
    <source>
        <dbReference type="ARBA" id="ARBA00023163"/>
    </source>
</evidence>
<dbReference type="InterPro" id="IPR018060">
    <property type="entry name" value="HTH_AraC"/>
</dbReference>
<feature type="transmembrane region" description="Helical" evidence="4">
    <location>
        <begin position="61"/>
        <end position="84"/>
    </location>
</feature>
<keyword evidence="4" id="KW-1133">Transmembrane helix</keyword>
<keyword evidence="4" id="KW-0472">Membrane</keyword>
<gene>
    <name evidence="6" type="ORF">OM075_11485</name>
</gene>
<name>A0AAE3SF49_9BACT</name>
<dbReference type="AlphaFoldDB" id="A0AAE3SF49"/>
<feature type="domain" description="HTH araC/xylS-type" evidence="5">
    <location>
        <begin position="272"/>
        <end position="375"/>
    </location>
</feature>
<accession>A0AAE3SF49</accession>
<keyword evidence="4" id="KW-0812">Transmembrane</keyword>
<protein>
    <submittedName>
        <fullName evidence="6">Helix-turn-helix domain-containing protein</fullName>
    </submittedName>
</protein>
<dbReference type="Proteomes" id="UP001209229">
    <property type="component" value="Unassembled WGS sequence"/>
</dbReference>
<organism evidence="6 7">
    <name type="scientific">Plebeiibacterium sediminum</name>
    <dbReference type="NCBI Taxonomy" id="2992112"/>
    <lineage>
        <taxon>Bacteria</taxon>
        <taxon>Pseudomonadati</taxon>
        <taxon>Bacteroidota</taxon>
        <taxon>Bacteroidia</taxon>
        <taxon>Marinilabiliales</taxon>
        <taxon>Marinilabiliaceae</taxon>
        <taxon>Plebeiibacterium</taxon>
    </lineage>
</organism>
<dbReference type="Pfam" id="PF12833">
    <property type="entry name" value="HTH_18"/>
    <property type="match status" value="1"/>
</dbReference>
<dbReference type="SMART" id="SM00342">
    <property type="entry name" value="HTH_ARAC"/>
    <property type="match status" value="1"/>
</dbReference>
<dbReference type="PANTHER" id="PTHR43280:SF29">
    <property type="entry name" value="ARAC-FAMILY TRANSCRIPTIONAL REGULATOR"/>
    <property type="match status" value="1"/>
</dbReference>
<comment type="caution">
    <text evidence="6">The sequence shown here is derived from an EMBL/GenBank/DDBJ whole genome shotgun (WGS) entry which is preliminary data.</text>
</comment>
<dbReference type="PANTHER" id="PTHR43280">
    <property type="entry name" value="ARAC-FAMILY TRANSCRIPTIONAL REGULATOR"/>
    <property type="match status" value="1"/>
</dbReference>
<sequence length="377" mass="44080">METWVLFLLFSPVYIPLVISLAIFFNSERKNYAKKTLSLVLFNISVLFFGLYFFLTGQYEFYSKILTFNVLSLLLVYPSIYIYIRQLIEQKYAVKKMAVHLIPVVFILLQTVAYFFMLNSQDREMFVKDYRFNPAWNNPAIVFIFFCRVFNILVLFFQIFYYGIKITLILKKYNSTIHNYFSNTEGISLNSIKILNFSLFIGSIASIAFYSINPVKVFGNYIVLIIPLAIISITIWLFGIVGLRQKMLPANLPVVLETNDTNQLVPNKELYHRLISYFDKEKPYLNPELKIDDLIGDLGTNRTHLSNAINLNSGKNFNKFVNDYRIEFAKQYMRENKNNSLKEDVAYKSGFGSIRTFERNFKEIVGESYSQYITSVQ</sequence>
<evidence type="ECO:0000256" key="2">
    <source>
        <dbReference type="ARBA" id="ARBA00023125"/>
    </source>
</evidence>
<evidence type="ECO:0000259" key="5">
    <source>
        <dbReference type="PROSITE" id="PS01124"/>
    </source>
</evidence>
<keyword evidence="7" id="KW-1185">Reference proteome</keyword>
<keyword evidence="2" id="KW-0238">DNA-binding</keyword>
<dbReference type="PROSITE" id="PS01124">
    <property type="entry name" value="HTH_ARAC_FAMILY_2"/>
    <property type="match status" value="1"/>
</dbReference>
<dbReference type="EMBL" id="JAPDPJ010000024">
    <property type="protein sequence ID" value="MCW3787095.1"/>
    <property type="molecule type" value="Genomic_DNA"/>
</dbReference>
<feature type="transmembrane region" description="Helical" evidence="4">
    <location>
        <begin position="37"/>
        <end position="55"/>
    </location>
</feature>
<feature type="transmembrane region" description="Helical" evidence="4">
    <location>
        <begin position="218"/>
        <end position="243"/>
    </location>
</feature>
<keyword evidence="3" id="KW-0804">Transcription</keyword>
<evidence type="ECO:0000256" key="4">
    <source>
        <dbReference type="SAM" id="Phobius"/>
    </source>
</evidence>
<proteinExistence type="predicted"/>
<reference evidence="6" key="1">
    <citation type="submission" date="2022-10" db="EMBL/GenBank/DDBJ databases">
        <authorList>
            <person name="Yu W.X."/>
        </authorList>
    </citation>
    <scope>NUCLEOTIDE SEQUENCE</scope>
    <source>
        <strain evidence="6">AAT</strain>
    </source>
</reference>
<dbReference type="InterPro" id="IPR009057">
    <property type="entry name" value="Homeodomain-like_sf"/>
</dbReference>
<feature type="transmembrane region" description="Helical" evidence="4">
    <location>
        <begin position="194"/>
        <end position="212"/>
    </location>
</feature>
<dbReference type="GO" id="GO:0043565">
    <property type="term" value="F:sequence-specific DNA binding"/>
    <property type="evidence" value="ECO:0007669"/>
    <property type="project" value="InterPro"/>
</dbReference>
<keyword evidence="1" id="KW-0805">Transcription regulation</keyword>
<evidence type="ECO:0000313" key="6">
    <source>
        <dbReference type="EMBL" id="MCW3787095.1"/>
    </source>
</evidence>
<evidence type="ECO:0000256" key="1">
    <source>
        <dbReference type="ARBA" id="ARBA00023015"/>
    </source>
</evidence>
<dbReference type="GO" id="GO:0003700">
    <property type="term" value="F:DNA-binding transcription factor activity"/>
    <property type="evidence" value="ECO:0007669"/>
    <property type="project" value="InterPro"/>
</dbReference>
<feature type="transmembrane region" description="Helical" evidence="4">
    <location>
        <begin position="6"/>
        <end position="25"/>
    </location>
</feature>